<dbReference type="InterPro" id="IPR036390">
    <property type="entry name" value="WH_DNA-bd_sf"/>
</dbReference>
<dbReference type="PANTHER" id="PTHR12585">
    <property type="entry name" value="SCC1 / RAD21 FAMILY MEMBER"/>
    <property type="match status" value="1"/>
</dbReference>
<dbReference type="InterPro" id="IPR039781">
    <property type="entry name" value="Rad21/Rec8-like"/>
</dbReference>
<comment type="caution">
    <text evidence="7">The sequence shown here is derived from an EMBL/GenBank/DDBJ whole genome shotgun (WGS) entry which is preliminary data.</text>
</comment>
<gene>
    <name evidence="7" type="ORF">ACH5RR_000708</name>
</gene>
<evidence type="ECO:0000313" key="8">
    <source>
        <dbReference type="Proteomes" id="UP001630127"/>
    </source>
</evidence>
<keyword evidence="8" id="KW-1185">Reference proteome</keyword>
<reference evidence="7 8" key="1">
    <citation type="submission" date="2024-11" db="EMBL/GenBank/DDBJ databases">
        <title>A near-complete genome assembly of Cinchona calisaya.</title>
        <authorList>
            <person name="Lian D.C."/>
            <person name="Zhao X.W."/>
            <person name="Wei L."/>
        </authorList>
    </citation>
    <scope>NUCLEOTIDE SEQUENCE [LARGE SCALE GENOMIC DNA]</scope>
    <source>
        <tissue evidence="7">Nenye</tissue>
    </source>
</reference>
<feature type="region of interest" description="Disordered" evidence="4">
    <location>
        <begin position="185"/>
        <end position="217"/>
    </location>
</feature>
<name>A0ABD3B2I5_9GENT</name>
<dbReference type="PANTHER" id="PTHR12585:SF55">
    <property type="entry name" value="SISTER CHROMATID COHESION 1 PROTEIN 3"/>
    <property type="match status" value="1"/>
</dbReference>
<accession>A0ABD3B2I5</accession>
<feature type="domain" description="Rad21/Rec8-like protein C-terminal eukaryotic" evidence="5">
    <location>
        <begin position="613"/>
        <end position="661"/>
    </location>
</feature>
<evidence type="ECO:0000256" key="4">
    <source>
        <dbReference type="SAM" id="MobiDB-lite"/>
    </source>
</evidence>
<dbReference type="InterPro" id="IPR006910">
    <property type="entry name" value="Rad21_Rec8_N"/>
</dbReference>
<comment type="subcellular location">
    <subcellularLocation>
        <location evidence="1">Nucleus</location>
    </subcellularLocation>
</comment>
<feature type="domain" description="Rad21/Rec8-like protein N-terminal" evidence="6">
    <location>
        <begin position="1"/>
        <end position="101"/>
    </location>
</feature>
<dbReference type="EMBL" id="JBJUIK010000001">
    <property type="protein sequence ID" value="KAL3537342.1"/>
    <property type="molecule type" value="Genomic_DNA"/>
</dbReference>
<dbReference type="GO" id="GO:0005634">
    <property type="term" value="C:nucleus"/>
    <property type="evidence" value="ECO:0007669"/>
    <property type="project" value="UniProtKB-SubCell"/>
</dbReference>
<dbReference type="CDD" id="cd21793">
    <property type="entry name" value="Rad21_Rec8_M_AtSYN1-like"/>
    <property type="match status" value="1"/>
</dbReference>
<dbReference type="SUPFAM" id="SSF46785">
    <property type="entry name" value="Winged helix' DNA-binding domain"/>
    <property type="match status" value="1"/>
</dbReference>
<evidence type="ECO:0000259" key="5">
    <source>
        <dbReference type="Pfam" id="PF04824"/>
    </source>
</evidence>
<evidence type="ECO:0000256" key="1">
    <source>
        <dbReference type="ARBA" id="ARBA00004123"/>
    </source>
</evidence>
<evidence type="ECO:0000256" key="2">
    <source>
        <dbReference type="ARBA" id="ARBA00009870"/>
    </source>
</evidence>
<dbReference type="InterPro" id="IPR023093">
    <property type="entry name" value="ScpA-like_C"/>
</dbReference>
<dbReference type="Pfam" id="PF04825">
    <property type="entry name" value="Rad21_Rec8_N"/>
    <property type="match status" value="1"/>
</dbReference>
<sequence length="678" mass="75173">MFYSHTILARKGPLGTVWCAAHLQHKLKKSHYTSTNIPSTIERILYPEVPIALRMSGHLLLGVVRIYSKQVEYLYQDCNGVLIGISKAFSTVSINLPEDATQAPVDTITFPETFQLDALEIEDVSFLESCEDNHLRTQEDIMLQDQVLTGSDQYIIITFDEDISRDLVVIGNATRSGVNLMQEDSWPSVPEEATAALGDPSTSNRGGLDEKTVGNSTTQQLPEIEFMRDAVDDFRMEDALIWPDQGNDVLEPDRVLEELIMRDKEASSPVVREILALGGPSVPSHQPEEPQSVASERVHESFDLHIALEHSSPRLAICITPPNEQSRAKQRKRRRQFYFDENTVLTNKSMKKALEDSSYLLRKTRNCPSSSLDIWKLENRLKKECVFLEPLMTGLSADIDSIYKNEVVSSKPHLVTLEGPHPQPRVKQSPTHGDHSEMEIEHLRDYEGPAGGSPMFEILPSLSRFGPSPSMSMPSIIRTDESTPATMNVGSESDWLETTIGTDVQPTPDLAASSGLFGTDSETPATRLSKALGVENTVLSDIPEMANSAGDLSFLEQDDNTPGGCLGTPESGHLTKEQRGAPEFDKLSARTRAVAMYLRRQSSITPNSEELSRSLSLNSILEGKNYKICARMFSEMLVLKNYELVDVKQEDSYGDITLKLQKPVNGVLAILNAEGCHA</sequence>
<evidence type="ECO:0000259" key="6">
    <source>
        <dbReference type="Pfam" id="PF04825"/>
    </source>
</evidence>
<keyword evidence="3" id="KW-0539">Nucleus</keyword>
<feature type="region of interest" description="Disordered" evidence="4">
    <location>
        <begin position="414"/>
        <end position="434"/>
    </location>
</feature>
<dbReference type="AlphaFoldDB" id="A0ABD3B2I5"/>
<evidence type="ECO:0000313" key="7">
    <source>
        <dbReference type="EMBL" id="KAL3537342.1"/>
    </source>
</evidence>
<evidence type="ECO:0008006" key="9">
    <source>
        <dbReference type="Google" id="ProtNLM"/>
    </source>
</evidence>
<dbReference type="Pfam" id="PF04824">
    <property type="entry name" value="Rad21_Rec8"/>
    <property type="match status" value="1"/>
</dbReference>
<evidence type="ECO:0000256" key="3">
    <source>
        <dbReference type="ARBA" id="ARBA00023242"/>
    </source>
</evidence>
<dbReference type="InterPro" id="IPR006909">
    <property type="entry name" value="Rad21/Rec8_C_eu"/>
</dbReference>
<organism evidence="7 8">
    <name type="scientific">Cinchona calisaya</name>
    <dbReference type="NCBI Taxonomy" id="153742"/>
    <lineage>
        <taxon>Eukaryota</taxon>
        <taxon>Viridiplantae</taxon>
        <taxon>Streptophyta</taxon>
        <taxon>Embryophyta</taxon>
        <taxon>Tracheophyta</taxon>
        <taxon>Spermatophyta</taxon>
        <taxon>Magnoliopsida</taxon>
        <taxon>eudicotyledons</taxon>
        <taxon>Gunneridae</taxon>
        <taxon>Pentapetalae</taxon>
        <taxon>asterids</taxon>
        <taxon>lamiids</taxon>
        <taxon>Gentianales</taxon>
        <taxon>Rubiaceae</taxon>
        <taxon>Cinchonoideae</taxon>
        <taxon>Cinchoneae</taxon>
        <taxon>Cinchona</taxon>
    </lineage>
</organism>
<protein>
    <recommendedName>
        <fullName evidence="9">Sister chromatid cohesion 1 protein 3</fullName>
    </recommendedName>
</protein>
<comment type="similarity">
    <text evidence="2">Belongs to the rad21 family.</text>
</comment>
<proteinExistence type="inferred from homology"/>
<dbReference type="Gene3D" id="1.10.10.580">
    <property type="entry name" value="Structural maintenance of chromosome 1. Chain E"/>
    <property type="match status" value="1"/>
</dbReference>
<dbReference type="Proteomes" id="UP001630127">
    <property type="component" value="Unassembled WGS sequence"/>
</dbReference>